<comment type="caution">
    <text evidence="1">The sequence shown here is derived from an EMBL/GenBank/DDBJ whole genome shotgun (WGS) entry which is preliminary data.</text>
</comment>
<sequence length="248" mass="27143">MFSLLSLRCARSFINVRILGLVGLAAVLGACQSTPKQEEQPPVAQQVQAPVELTAQQKVINSLLSEADYCLSQNKLLNPIADNAHDRYRSVLLMDPENERAKLGLQTISLRFVELARTAARRGNVSEAQTMIKYARGVDNNPVVQDAAETLRKQLGTIPAAKPYTPGEGEVVLDAKLLQAKDPQITTQLVGVAQKAKKTDEFVLIIARTDAEGRYIYQLLRNAVPGYLVRGDIKIGSPARVKLVKSLD</sequence>
<evidence type="ECO:0000313" key="2">
    <source>
        <dbReference type="Proteomes" id="UP000619761"/>
    </source>
</evidence>
<protein>
    <recommendedName>
        <fullName evidence="3">Lipoprotein</fullName>
    </recommendedName>
</protein>
<reference evidence="2" key="1">
    <citation type="journal article" date="2019" name="Int. J. Syst. Evol. Microbiol.">
        <title>The Global Catalogue of Microorganisms (GCM) 10K type strain sequencing project: providing services to taxonomists for standard genome sequencing and annotation.</title>
        <authorList>
            <consortium name="The Broad Institute Genomics Platform"/>
            <consortium name="The Broad Institute Genome Sequencing Center for Infectious Disease"/>
            <person name="Wu L."/>
            <person name="Ma J."/>
        </authorList>
    </citation>
    <scope>NUCLEOTIDE SEQUENCE [LARGE SCALE GENOMIC DNA]</scope>
    <source>
        <strain evidence="2">KCTC 32239</strain>
    </source>
</reference>
<proteinExistence type="predicted"/>
<dbReference type="EMBL" id="BMYZ01000001">
    <property type="protein sequence ID" value="GGY67748.1"/>
    <property type="molecule type" value="Genomic_DNA"/>
</dbReference>
<name>A0ABQ3AY94_9GAMM</name>
<gene>
    <name evidence="1" type="ORF">GCM10011613_09930</name>
</gene>
<organism evidence="1 2">
    <name type="scientific">Cellvibrio zantedeschiae</name>
    <dbReference type="NCBI Taxonomy" id="1237077"/>
    <lineage>
        <taxon>Bacteria</taxon>
        <taxon>Pseudomonadati</taxon>
        <taxon>Pseudomonadota</taxon>
        <taxon>Gammaproteobacteria</taxon>
        <taxon>Cellvibrionales</taxon>
        <taxon>Cellvibrionaceae</taxon>
        <taxon>Cellvibrio</taxon>
    </lineage>
</organism>
<evidence type="ECO:0000313" key="1">
    <source>
        <dbReference type="EMBL" id="GGY67748.1"/>
    </source>
</evidence>
<evidence type="ECO:0008006" key="3">
    <source>
        <dbReference type="Google" id="ProtNLM"/>
    </source>
</evidence>
<dbReference type="Proteomes" id="UP000619761">
    <property type="component" value="Unassembled WGS sequence"/>
</dbReference>
<keyword evidence="2" id="KW-1185">Reference proteome</keyword>
<accession>A0ABQ3AY94</accession>
<dbReference type="RefSeq" id="WP_189416435.1">
    <property type="nucleotide sequence ID" value="NZ_BMYZ01000001.1"/>
</dbReference>